<feature type="compositionally biased region" description="Low complexity" evidence="11">
    <location>
        <begin position="138"/>
        <end position="149"/>
    </location>
</feature>
<dbReference type="Gene3D" id="3.30.1520.10">
    <property type="entry name" value="Phox-like domain"/>
    <property type="match status" value="1"/>
</dbReference>
<evidence type="ECO:0000256" key="3">
    <source>
        <dbReference type="ARBA" id="ARBA00004555"/>
    </source>
</evidence>
<evidence type="ECO:0000256" key="9">
    <source>
        <dbReference type="ARBA" id="ARBA00023034"/>
    </source>
</evidence>
<evidence type="ECO:0000313" key="13">
    <source>
        <dbReference type="EMBL" id="CEP20861.1"/>
    </source>
</evidence>
<evidence type="ECO:0000256" key="2">
    <source>
        <dbReference type="ARBA" id="ARBA00004496"/>
    </source>
</evidence>
<dbReference type="CDD" id="cd06861">
    <property type="entry name" value="PX_Vps5p"/>
    <property type="match status" value="1"/>
</dbReference>
<dbReference type="SUPFAM" id="SSF64268">
    <property type="entry name" value="PX domain"/>
    <property type="match status" value="1"/>
</dbReference>
<sequence>MSDDALQGSEWDDAISANPRPMVLEHNLAEELANTLGRDDDHRENETPEEEEEEEEEEQDEHIEQDEDAHDDDEPVHVPQEKAEPKDTSGLLSTLTDGDKGFISESIVSPKKDEALFKDSGSAVKLPGLTNGSDSHDAASSTLTSSSPSKVRLRNMYRAPRHRRTQLPESASHQHTTGTIASAPLGTSSADDGTDDPMGPLGGSEQTSEVADPEEISGGDSLFQQADGPLFHINRTPLSPLKKIPSSQVETTGSEGNVKEKEKPTKKELQVKMEISVGDPIKVGELTGAHIAYSVRTNSDSDLFKTPQTVVSRRYRDFRWLYRQLQSTHPGRIVPPPPDKQAVGRFNEDFIEGRRFALERMLKKISENPVLHNDPDFIMFLQSERFSSEAREREKAAGASSIFTEHESDSMNSNSGGFLSSIGGAFSFTPKIIEPEDYFKDKKSYIEGLSQQYKVFLKNLETIIIQRHDLASVTVEFANIIETLADLEISKGSTEIFQEFAATEIRLKELLDRLSLQDMLTLGATLDEYMRIINSIKTVFQQRDKVLVQLSVAETDLKKKQASLDKYVKYNRTQTEKIGVIKSELTAIEQRYKATRERFDEIGHTIREELATFEVERIHDFRNTVEIFLESTIESQKEAVELWETFYNMYLTA</sequence>
<organism evidence="13 14">
    <name type="scientific">Cyberlindnera jadinii (strain ATCC 18201 / CBS 1600 / BCRC 20928 / JCM 3617 / NBRC 0987 / NRRL Y-1542)</name>
    <name type="common">Torula yeast</name>
    <name type="synonym">Candida utilis</name>
    <dbReference type="NCBI Taxonomy" id="983966"/>
    <lineage>
        <taxon>Eukaryota</taxon>
        <taxon>Fungi</taxon>
        <taxon>Dikarya</taxon>
        <taxon>Ascomycota</taxon>
        <taxon>Saccharomycotina</taxon>
        <taxon>Saccharomycetes</taxon>
        <taxon>Phaffomycetales</taxon>
        <taxon>Phaffomycetaceae</taxon>
        <taxon>Cyberlindnera</taxon>
    </lineage>
</organism>
<dbReference type="InterPro" id="IPR027267">
    <property type="entry name" value="AH/BAR_dom_sf"/>
</dbReference>
<feature type="region of interest" description="Disordered" evidence="11">
    <location>
        <begin position="1"/>
        <end position="265"/>
    </location>
</feature>
<dbReference type="EMBL" id="CDQK01000001">
    <property type="protein sequence ID" value="CEP20861.1"/>
    <property type="molecule type" value="Genomic_DNA"/>
</dbReference>
<evidence type="ECO:0000256" key="10">
    <source>
        <dbReference type="ARBA" id="ARBA00023136"/>
    </source>
</evidence>
<dbReference type="GO" id="GO:0005829">
    <property type="term" value="C:cytosol"/>
    <property type="evidence" value="ECO:0007669"/>
    <property type="project" value="GOC"/>
</dbReference>
<evidence type="ECO:0000256" key="4">
    <source>
        <dbReference type="ARBA" id="ARBA00010883"/>
    </source>
</evidence>
<dbReference type="GO" id="GO:0042147">
    <property type="term" value="P:retrograde transport, endosome to Golgi"/>
    <property type="evidence" value="ECO:0007669"/>
    <property type="project" value="TreeGrafter"/>
</dbReference>
<feature type="compositionally biased region" description="Basic and acidic residues" evidence="11">
    <location>
        <begin position="37"/>
        <end position="46"/>
    </location>
</feature>
<gene>
    <name evidence="13" type="ORF">BN1211_0835</name>
</gene>
<comment type="subcellular location">
    <subcellularLocation>
        <location evidence="2">Cytoplasm</location>
    </subcellularLocation>
    <subcellularLocation>
        <location evidence="3">Golgi apparatus</location>
    </subcellularLocation>
    <subcellularLocation>
        <location evidence="1">Membrane</location>
        <topology evidence="1">Peripheral membrane protein</topology>
        <orientation evidence="1">Cytoplasmic side</orientation>
    </subcellularLocation>
</comment>
<dbReference type="GO" id="GO:0005768">
    <property type="term" value="C:endosome"/>
    <property type="evidence" value="ECO:0007669"/>
    <property type="project" value="UniProtKB-ARBA"/>
</dbReference>
<keyword evidence="10" id="KW-0472">Membrane</keyword>
<comment type="similarity">
    <text evidence="4">Belongs to the sorting nexin family.</text>
</comment>
<keyword evidence="8" id="KW-0653">Protein transport</keyword>
<dbReference type="InterPro" id="IPR037868">
    <property type="entry name" value="PX_Vps5"/>
</dbReference>
<feature type="compositionally biased region" description="Polar residues" evidence="11">
    <location>
        <begin position="167"/>
        <end position="191"/>
    </location>
</feature>
<dbReference type="GO" id="GO:0045053">
    <property type="term" value="P:protein retention in Golgi apparatus"/>
    <property type="evidence" value="ECO:0007669"/>
    <property type="project" value="TreeGrafter"/>
</dbReference>
<feature type="compositionally biased region" description="Polar residues" evidence="11">
    <location>
        <begin position="245"/>
        <end position="255"/>
    </location>
</feature>
<reference evidence="14" key="1">
    <citation type="journal article" date="2015" name="J. Biotechnol.">
        <title>The structure of the Cyberlindnera jadinii genome and its relation to Candida utilis analyzed by the occurrence of single nucleotide polymorphisms.</title>
        <authorList>
            <person name="Rupp O."/>
            <person name="Brinkrolf K."/>
            <person name="Buerth C."/>
            <person name="Kunigo M."/>
            <person name="Schneider J."/>
            <person name="Jaenicke S."/>
            <person name="Goesmann A."/>
            <person name="Puehler A."/>
            <person name="Jaeger K.-E."/>
            <person name="Ernst J.F."/>
        </authorList>
    </citation>
    <scope>NUCLEOTIDE SEQUENCE [LARGE SCALE GENOMIC DNA]</scope>
    <source>
        <strain evidence="14">ATCC 18201 / CBS 1600 / BCRC 20928 / JCM 3617 / NBRC 0987 / NRRL Y-1542</strain>
    </source>
</reference>
<evidence type="ECO:0000256" key="8">
    <source>
        <dbReference type="ARBA" id="ARBA00022927"/>
    </source>
</evidence>
<keyword evidence="7" id="KW-0597">Phosphoprotein</keyword>
<dbReference type="SMART" id="SM00312">
    <property type="entry name" value="PX"/>
    <property type="match status" value="1"/>
</dbReference>
<evidence type="ECO:0000256" key="7">
    <source>
        <dbReference type="ARBA" id="ARBA00022553"/>
    </source>
</evidence>
<dbReference type="GO" id="GO:0015031">
    <property type="term" value="P:protein transport"/>
    <property type="evidence" value="ECO:0007669"/>
    <property type="project" value="UniProtKB-KW"/>
</dbReference>
<dbReference type="PANTHER" id="PTHR10555">
    <property type="entry name" value="SORTING NEXIN"/>
    <property type="match status" value="1"/>
</dbReference>
<dbReference type="FunFam" id="3.30.1520.10:FF:000013">
    <property type="entry name" value="Putative Sorting nexin 3"/>
    <property type="match status" value="1"/>
</dbReference>
<feature type="domain" description="PX" evidence="12">
    <location>
        <begin position="271"/>
        <end position="387"/>
    </location>
</feature>
<evidence type="ECO:0000256" key="11">
    <source>
        <dbReference type="SAM" id="MobiDB-lite"/>
    </source>
</evidence>
<dbReference type="Pfam" id="PF00787">
    <property type="entry name" value="PX"/>
    <property type="match status" value="1"/>
</dbReference>
<protein>
    <recommendedName>
        <fullName evidence="12">PX domain-containing protein</fullName>
    </recommendedName>
</protein>
<dbReference type="Gene3D" id="1.20.1270.60">
    <property type="entry name" value="Arfaptin homology (AH) domain/BAR domain"/>
    <property type="match status" value="1"/>
</dbReference>
<keyword evidence="9" id="KW-0333">Golgi apparatus</keyword>
<dbReference type="InterPro" id="IPR036871">
    <property type="entry name" value="PX_dom_sf"/>
</dbReference>
<dbReference type="Proteomes" id="UP000038830">
    <property type="component" value="Unassembled WGS sequence"/>
</dbReference>
<proteinExistence type="inferred from homology"/>
<evidence type="ECO:0000259" key="12">
    <source>
        <dbReference type="PROSITE" id="PS50195"/>
    </source>
</evidence>
<dbReference type="FunFam" id="1.20.1270.60:FF:000022">
    <property type="entry name" value="Sorting nexin 3 protein"/>
    <property type="match status" value="1"/>
</dbReference>
<dbReference type="GO" id="GO:0032266">
    <property type="term" value="F:phosphatidylinositol-3-phosphate binding"/>
    <property type="evidence" value="ECO:0007669"/>
    <property type="project" value="UniProtKB-ARBA"/>
</dbReference>
<accession>A0A0H5BZT1</accession>
<feature type="compositionally biased region" description="Basic and acidic residues" evidence="11">
    <location>
        <begin position="75"/>
        <end position="87"/>
    </location>
</feature>
<name>A0A0H5BZT1_CYBJN</name>
<dbReference type="InterPro" id="IPR001683">
    <property type="entry name" value="PX_dom"/>
</dbReference>
<dbReference type="GO" id="GO:0030904">
    <property type="term" value="C:retromer complex"/>
    <property type="evidence" value="ECO:0007669"/>
    <property type="project" value="UniProtKB-ARBA"/>
</dbReference>
<evidence type="ECO:0000313" key="14">
    <source>
        <dbReference type="Proteomes" id="UP000038830"/>
    </source>
</evidence>
<evidence type="ECO:0000256" key="6">
    <source>
        <dbReference type="ARBA" id="ARBA00022490"/>
    </source>
</evidence>
<feature type="compositionally biased region" description="Basic residues" evidence="11">
    <location>
        <begin position="151"/>
        <end position="165"/>
    </location>
</feature>
<dbReference type="GO" id="GO:0005794">
    <property type="term" value="C:Golgi apparatus"/>
    <property type="evidence" value="ECO:0007669"/>
    <property type="project" value="UniProtKB-SubCell"/>
</dbReference>
<keyword evidence="6" id="KW-0963">Cytoplasm</keyword>
<evidence type="ECO:0000256" key="1">
    <source>
        <dbReference type="ARBA" id="ARBA00004287"/>
    </source>
</evidence>
<keyword evidence="5" id="KW-0813">Transport</keyword>
<dbReference type="Pfam" id="PF09325">
    <property type="entry name" value="Vps5"/>
    <property type="match status" value="1"/>
</dbReference>
<dbReference type="InterPro" id="IPR015404">
    <property type="entry name" value="Vps5_C"/>
</dbReference>
<dbReference type="PANTHER" id="PTHR10555:SF170">
    <property type="entry name" value="FI18122P1"/>
    <property type="match status" value="1"/>
</dbReference>
<dbReference type="AlphaFoldDB" id="A0A0H5BZT1"/>
<dbReference type="PROSITE" id="PS50195">
    <property type="entry name" value="PX"/>
    <property type="match status" value="1"/>
</dbReference>
<feature type="compositionally biased region" description="Acidic residues" evidence="11">
    <location>
        <begin position="47"/>
        <end position="74"/>
    </location>
</feature>
<evidence type="ECO:0000256" key="5">
    <source>
        <dbReference type="ARBA" id="ARBA00022448"/>
    </source>
</evidence>
<dbReference type="SUPFAM" id="SSF103657">
    <property type="entry name" value="BAR/IMD domain-like"/>
    <property type="match status" value="1"/>
</dbReference>